<sequence>MVRNPRRALKSNAERKVPAEADRAMPSDAERTVPSDAGRAVGGDGDGGGERAMKGHATQAVARRVLERVNAPLPMPPSALRRGPLREGAFRSRLRSERLTSVLGVALGVAFGVCFVTGLLSHLIQHPPGWFWWPSRPVWLYRVTQGVHVATGLACVPLLGVKLWSVFPRLFAWPPIRSIAHAAERASVAALVAAALFQVVSGVLNIAHWYAPMPFFFTTGHYWVAWLAVGALLVHVGVQLPVVREALRRRKDRPPEPGRRALLTGVAAAAGLITLTTVGQTVRPLSGLGLLAPRRPGIGPQGLPVNKTAVAAGIAVDAGYRLVLTGPAGETSLGLAALNAMPQYTASLPIACVEGWSAGATWGGVRLRDLVTLAGGDPERATVLVESLQRTGRYRASTLPPEHVRDPLTLIALRIGGEVLHLDHGYPARLIAPNRPGVLQTKWVGRITVRMPR</sequence>
<dbReference type="PANTHER" id="PTHR43032:SF2">
    <property type="entry name" value="BLL0505 PROTEIN"/>
    <property type="match status" value="1"/>
</dbReference>
<keyword evidence="5" id="KW-1185">Reference proteome</keyword>
<feature type="transmembrane region" description="Helical" evidence="2">
    <location>
        <begin position="145"/>
        <end position="167"/>
    </location>
</feature>
<dbReference type="InterPro" id="IPR036374">
    <property type="entry name" value="OxRdtase_Mopterin-bd_sf"/>
</dbReference>
<protein>
    <submittedName>
        <fullName evidence="4">Molybdopterin-dependent oxidoreductase</fullName>
    </submittedName>
</protein>
<proteinExistence type="predicted"/>
<feature type="transmembrane region" description="Helical" evidence="2">
    <location>
        <begin position="223"/>
        <end position="243"/>
    </location>
</feature>
<dbReference type="Pfam" id="PF00174">
    <property type="entry name" value="Oxidored_molyb"/>
    <property type="match status" value="1"/>
</dbReference>
<dbReference type="EMBL" id="JBIAZU010000002">
    <property type="protein sequence ID" value="MFF5289906.1"/>
    <property type="molecule type" value="Genomic_DNA"/>
</dbReference>
<evidence type="ECO:0000259" key="3">
    <source>
        <dbReference type="Pfam" id="PF00174"/>
    </source>
</evidence>
<keyword evidence="2" id="KW-0812">Transmembrane</keyword>
<evidence type="ECO:0000256" key="1">
    <source>
        <dbReference type="SAM" id="MobiDB-lite"/>
    </source>
</evidence>
<dbReference type="CDD" id="cd00321">
    <property type="entry name" value="SO_family_Moco"/>
    <property type="match status" value="1"/>
</dbReference>
<feature type="compositionally biased region" description="Basic and acidic residues" evidence="1">
    <location>
        <begin position="12"/>
        <end position="33"/>
    </location>
</feature>
<accession>A0ABW6WCJ7</accession>
<feature type="transmembrane region" description="Helical" evidence="2">
    <location>
        <begin position="188"/>
        <end position="211"/>
    </location>
</feature>
<dbReference type="RefSeq" id="WP_020511558.1">
    <property type="nucleotide sequence ID" value="NZ_JBIAZU010000002.1"/>
</dbReference>
<reference evidence="4 5" key="1">
    <citation type="submission" date="2024-10" db="EMBL/GenBank/DDBJ databases">
        <title>The Natural Products Discovery Center: Release of the First 8490 Sequenced Strains for Exploring Actinobacteria Biosynthetic Diversity.</title>
        <authorList>
            <person name="Kalkreuter E."/>
            <person name="Kautsar S.A."/>
            <person name="Yang D."/>
            <person name="Bader C.D."/>
            <person name="Teijaro C.N."/>
            <person name="Fluegel L."/>
            <person name="Davis C.M."/>
            <person name="Simpson J.R."/>
            <person name="Lauterbach L."/>
            <person name="Steele A.D."/>
            <person name="Gui C."/>
            <person name="Meng S."/>
            <person name="Li G."/>
            <person name="Viehrig K."/>
            <person name="Ye F."/>
            <person name="Su P."/>
            <person name="Kiefer A.F."/>
            <person name="Nichols A."/>
            <person name="Cepeda A.J."/>
            <person name="Yan W."/>
            <person name="Fan B."/>
            <person name="Jiang Y."/>
            <person name="Adhikari A."/>
            <person name="Zheng C.-J."/>
            <person name="Schuster L."/>
            <person name="Cowan T.M."/>
            <person name="Smanski M.J."/>
            <person name="Chevrette M.G."/>
            <person name="De Carvalho L.P.S."/>
            <person name="Shen B."/>
        </authorList>
    </citation>
    <scope>NUCLEOTIDE SEQUENCE [LARGE SCALE GENOMIC DNA]</scope>
    <source>
        <strain evidence="4 5">NPDC000087</strain>
    </source>
</reference>
<keyword evidence="2" id="KW-1133">Transmembrane helix</keyword>
<evidence type="ECO:0000313" key="5">
    <source>
        <dbReference type="Proteomes" id="UP001602245"/>
    </source>
</evidence>
<organism evidence="4 5">
    <name type="scientific">Paractinoplanes globisporus</name>
    <dbReference type="NCBI Taxonomy" id="113565"/>
    <lineage>
        <taxon>Bacteria</taxon>
        <taxon>Bacillati</taxon>
        <taxon>Actinomycetota</taxon>
        <taxon>Actinomycetes</taxon>
        <taxon>Micromonosporales</taxon>
        <taxon>Micromonosporaceae</taxon>
        <taxon>Paractinoplanes</taxon>
    </lineage>
</organism>
<evidence type="ECO:0000313" key="4">
    <source>
        <dbReference type="EMBL" id="MFF5289906.1"/>
    </source>
</evidence>
<comment type="caution">
    <text evidence="4">The sequence shown here is derived from an EMBL/GenBank/DDBJ whole genome shotgun (WGS) entry which is preliminary data.</text>
</comment>
<feature type="domain" description="Oxidoreductase molybdopterin-binding" evidence="3">
    <location>
        <begin position="318"/>
        <end position="450"/>
    </location>
</feature>
<dbReference type="InterPro" id="IPR000572">
    <property type="entry name" value="OxRdtase_Mopterin-bd_dom"/>
</dbReference>
<gene>
    <name evidence="4" type="ORF">ACFY35_10720</name>
</gene>
<feature type="region of interest" description="Disordered" evidence="1">
    <location>
        <begin position="1"/>
        <end position="53"/>
    </location>
</feature>
<dbReference type="Proteomes" id="UP001602245">
    <property type="component" value="Unassembled WGS sequence"/>
</dbReference>
<evidence type="ECO:0000256" key="2">
    <source>
        <dbReference type="SAM" id="Phobius"/>
    </source>
</evidence>
<name>A0ABW6WCJ7_9ACTN</name>
<dbReference type="PANTHER" id="PTHR43032">
    <property type="entry name" value="PROTEIN-METHIONINE-SULFOXIDE REDUCTASE"/>
    <property type="match status" value="1"/>
</dbReference>
<dbReference type="Gene3D" id="3.90.420.10">
    <property type="entry name" value="Oxidoreductase, molybdopterin-binding domain"/>
    <property type="match status" value="1"/>
</dbReference>
<dbReference type="SUPFAM" id="SSF56524">
    <property type="entry name" value="Oxidoreductase molybdopterin-binding domain"/>
    <property type="match status" value="1"/>
</dbReference>
<feature type="transmembrane region" description="Helical" evidence="2">
    <location>
        <begin position="101"/>
        <end position="125"/>
    </location>
</feature>
<keyword evidence="2" id="KW-0472">Membrane</keyword>